<dbReference type="GO" id="GO:0008234">
    <property type="term" value="F:cysteine-type peptidase activity"/>
    <property type="evidence" value="ECO:0007669"/>
    <property type="project" value="UniProtKB-KW"/>
</dbReference>
<evidence type="ECO:0000256" key="4">
    <source>
        <dbReference type="ARBA" id="ARBA00022801"/>
    </source>
</evidence>
<dbReference type="Pfam" id="PF01470">
    <property type="entry name" value="Peptidase_C15"/>
    <property type="match status" value="1"/>
</dbReference>
<evidence type="ECO:0000256" key="2">
    <source>
        <dbReference type="ARBA" id="ARBA00022490"/>
    </source>
</evidence>
<comment type="caution">
    <text evidence="6">The sequence shown here is derived from an EMBL/GenBank/DDBJ whole genome shotgun (WGS) entry which is preliminary data.</text>
</comment>
<evidence type="ECO:0008006" key="8">
    <source>
        <dbReference type="Google" id="ProtNLM"/>
    </source>
</evidence>
<evidence type="ECO:0000256" key="5">
    <source>
        <dbReference type="ARBA" id="ARBA00022807"/>
    </source>
</evidence>
<organism evidence="6 7">
    <name type="scientific">Hypothenemus hampei</name>
    <name type="common">Coffee berry borer</name>
    <dbReference type="NCBI Taxonomy" id="57062"/>
    <lineage>
        <taxon>Eukaryota</taxon>
        <taxon>Metazoa</taxon>
        <taxon>Ecdysozoa</taxon>
        <taxon>Arthropoda</taxon>
        <taxon>Hexapoda</taxon>
        <taxon>Insecta</taxon>
        <taxon>Pterygota</taxon>
        <taxon>Neoptera</taxon>
        <taxon>Endopterygota</taxon>
        <taxon>Coleoptera</taxon>
        <taxon>Polyphaga</taxon>
        <taxon>Cucujiformia</taxon>
        <taxon>Curculionidae</taxon>
        <taxon>Scolytinae</taxon>
        <taxon>Hypothenemus</taxon>
    </lineage>
</organism>
<dbReference type="PANTHER" id="PTHR23402:SF1">
    <property type="entry name" value="PYROGLUTAMYL-PEPTIDASE I"/>
    <property type="match status" value="1"/>
</dbReference>
<keyword evidence="2" id="KW-0963">Cytoplasm</keyword>
<comment type="similarity">
    <text evidence="1">Belongs to the peptidase C15 family.</text>
</comment>
<reference evidence="6 7" key="1">
    <citation type="submission" date="2024-05" db="EMBL/GenBank/DDBJ databases">
        <title>Genetic variation in Jamaican populations of the coffee berry borer (Hypothenemus hampei).</title>
        <authorList>
            <person name="Errbii M."/>
            <person name="Myrie A."/>
        </authorList>
    </citation>
    <scope>NUCLEOTIDE SEQUENCE [LARGE SCALE GENOMIC DNA]</scope>
    <source>
        <strain evidence="6">JA-Hopewell-2020-01-JO</strain>
        <tissue evidence="6">Whole body</tissue>
    </source>
</reference>
<accession>A0ABD1F870</accession>
<dbReference type="AlphaFoldDB" id="A0ABD1F870"/>
<proteinExistence type="inferred from homology"/>
<dbReference type="PANTHER" id="PTHR23402">
    <property type="entry name" value="PROTEASE FAMILY C15 PYROGLUTAMYL-PEPTIDASE I-RELATED"/>
    <property type="match status" value="1"/>
</dbReference>
<evidence type="ECO:0000256" key="3">
    <source>
        <dbReference type="ARBA" id="ARBA00022670"/>
    </source>
</evidence>
<evidence type="ECO:0000313" key="6">
    <source>
        <dbReference type="EMBL" id="KAL1513782.1"/>
    </source>
</evidence>
<dbReference type="Proteomes" id="UP001566132">
    <property type="component" value="Unassembled WGS sequence"/>
</dbReference>
<gene>
    <name evidence="6" type="ORF">ABEB36_003146</name>
</gene>
<keyword evidence="4" id="KW-0378">Hydrolase</keyword>
<dbReference type="GO" id="GO:0006508">
    <property type="term" value="P:proteolysis"/>
    <property type="evidence" value="ECO:0007669"/>
    <property type="project" value="UniProtKB-KW"/>
</dbReference>
<evidence type="ECO:0000313" key="7">
    <source>
        <dbReference type="Proteomes" id="UP001566132"/>
    </source>
</evidence>
<dbReference type="EMBL" id="JBDJPC010000002">
    <property type="protein sequence ID" value="KAL1513782.1"/>
    <property type="molecule type" value="Genomic_DNA"/>
</dbReference>
<keyword evidence="3" id="KW-0645">Protease</keyword>
<dbReference type="InterPro" id="IPR036440">
    <property type="entry name" value="Peptidase_C15-like_sf"/>
</dbReference>
<protein>
    <recommendedName>
        <fullName evidence="8">Pyroglutamyl-peptidase I</fullName>
    </recommendedName>
</protein>
<dbReference type="Gene3D" id="3.40.630.20">
    <property type="entry name" value="Peptidase C15, pyroglutamyl peptidase I-like"/>
    <property type="match status" value="1"/>
</dbReference>
<evidence type="ECO:0000256" key="1">
    <source>
        <dbReference type="ARBA" id="ARBA00006641"/>
    </source>
</evidence>
<keyword evidence="7" id="KW-1185">Reference proteome</keyword>
<dbReference type="CDD" id="cd00501">
    <property type="entry name" value="Peptidase_C15"/>
    <property type="match status" value="1"/>
</dbReference>
<dbReference type="InterPro" id="IPR016125">
    <property type="entry name" value="Peptidase_C15-like"/>
</dbReference>
<name>A0ABD1F870_HYPHA</name>
<dbReference type="PRINTS" id="PR00706">
    <property type="entry name" value="PYROGLUPTASE"/>
</dbReference>
<dbReference type="SUPFAM" id="SSF53182">
    <property type="entry name" value="Pyrrolidone carboxyl peptidase (pyroglutamate aminopeptidase)"/>
    <property type="match status" value="1"/>
</dbReference>
<keyword evidence="5" id="KW-0788">Thiol protease</keyword>
<dbReference type="PIRSF" id="PIRSF015592">
    <property type="entry name" value="Prld-crbxl_pptds"/>
    <property type="match status" value="1"/>
</dbReference>
<sequence>MTNKHSENVLVTGFGPFNNVPINASWEAVALLPNEINNCNIIKEQIPVAYKHVQENIPILWEKYKPKLVIHVGVSSIAEDIVLETCANRVGYQRKDIDDCCPDGGEACCGKSNPLDCITTMLCTKTISEYVFQRTNLNVSISNDPGRYLCEFIYYNSLSQDRKRTLFVHVPPLNQPFSKSELVQALQEIIKCALELLESEEKSKYSIYPPGTTKIYKNGRAAAF</sequence>
<dbReference type="InterPro" id="IPR000816">
    <property type="entry name" value="Peptidase_C15"/>
</dbReference>